<evidence type="ECO:0000313" key="1">
    <source>
        <dbReference type="EMBL" id="KIS03880.1"/>
    </source>
</evidence>
<dbReference type="AlphaFoldDB" id="A0A0D1A7Q2"/>
<dbReference type="EMBL" id="AWTT01000008">
    <property type="protein sequence ID" value="KIS03880.1"/>
    <property type="molecule type" value="Genomic_DNA"/>
</dbReference>
<comment type="caution">
    <text evidence="1">The sequence shown here is derived from an EMBL/GenBank/DDBJ whole genome shotgun (WGS) entry which is preliminary data.</text>
</comment>
<reference evidence="1 2" key="1">
    <citation type="submission" date="2013-08" db="EMBL/GenBank/DDBJ databases">
        <title>Lactobacillus wasatchii sp. WDC04, a late gas producing bacteria isolated from aged chedder cheese.</title>
        <authorList>
            <person name="Oberg C.J."/>
            <person name="Culumber M."/>
            <person name="McMahon D.J."/>
            <person name="Broadbent J.R."/>
            <person name="Oberg T.S."/>
            <person name="Ortaki F."/>
        </authorList>
    </citation>
    <scope>NUCLEOTIDE SEQUENCE [LARGE SCALE GENOMIC DNA]</scope>
    <source>
        <strain evidence="1 2">WDC04</strain>
    </source>
</reference>
<dbReference type="OrthoDB" id="2320152at2"/>
<evidence type="ECO:0000313" key="2">
    <source>
        <dbReference type="Proteomes" id="UP000032279"/>
    </source>
</evidence>
<name>A0A0D1A7Q2_9LACO</name>
<proteinExistence type="predicted"/>
<organism evidence="1 2">
    <name type="scientific">Paucilactobacillus wasatchensis</name>
    <dbReference type="NCBI Taxonomy" id="1335616"/>
    <lineage>
        <taxon>Bacteria</taxon>
        <taxon>Bacillati</taxon>
        <taxon>Bacillota</taxon>
        <taxon>Bacilli</taxon>
        <taxon>Lactobacillales</taxon>
        <taxon>Lactobacillaceae</taxon>
        <taxon>Paucilactobacillus</taxon>
    </lineage>
</organism>
<sequence>MTNEQLLVPADLQSVLSHDESYRRAVNLLTENWDPEQNHLFSDLVKSSDVIFAQKLQTANLIKGKFSLSDYQQVQYFISNHEQWLTQSAKNELLKSFE</sequence>
<protein>
    <submittedName>
        <fullName evidence="1">Uncharacterized protein</fullName>
    </submittedName>
</protein>
<accession>A0A0D1A7Q2</accession>
<dbReference type="Proteomes" id="UP000032279">
    <property type="component" value="Unassembled WGS sequence"/>
</dbReference>
<dbReference type="STRING" id="1335616.WDC_0527"/>
<dbReference type="RefSeq" id="WP_044010243.1">
    <property type="nucleotide sequence ID" value="NZ_AWTT01000008.1"/>
</dbReference>
<keyword evidence="2" id="KW-1185">Reference proteome</keyword>
<dbReference type="PATRIC" id="fig|1335616.4.peg.527"/>
<gene>
    <name evidence="1" type="ORF">WDC_0527</name>
</gene>